<dbReference type="SUPFAM" id="SSF53850">
    <property type="entry name" value="Periplasmic binding protein-like II"/>
    <property type="match status" value="1"/>
</dbReference>
<dbReference type="Gene3D" id="3.40.190.10">
    <property type="entry name" value="Periplasmic binding protein-like II"/>
    <property type="match status" value="2"/>
</dbReference>
<keyword evidence="3" id="KW-0238">DNA-binding</keyword>
<dbReference type="Gene3D" id="1.10.10.10">
    <property type="entry name" value="Winged helix-like DNA-binding domain superfamily/Winged helix DNA-binding domain"/>
    <property type="match status" value="1"/>
</dbReference>
<keyword evidence="4" id="KW-0804">Transcription</keyword>
<dbReference type="Proteomes" id="UP000077659">
    <property type="component" value="Unassembled WGS sequence"/>
</dbReference>
<evidence type="ECO:0000256" key="1">
    <source>
        <dbReference type="ARBA" id="ARBA00009437"/>
    </source>
</evidence>
<protein>
    <submittedName>
        <fullName evidence="8">Biotin transporter BioY</fullName>
    </submittedName>
    <submittedName>
        <fullName evidence="7">LysR substrate-binding domain-containing protein</fullName>
    </submittedName>
</protein>
<evidence type="ECO:0000256" key="5">
    <source>
        <dbReference type="SAM" id="MobiDB-lite"/>
    </source>
</evidence>
<reference evidence="8 9" key="1">
    <citation type="submission" date="2016-05" db="EMBL/GenBank/DDBJ databases">
        <title>Pathogenic, phenotypic and molecular characterisation of Xanthomonas nasturtii sp. nov. and Xanthomonas floridensis sp. nov., new species of Xanthomonas associated with watercress production in Florida.</title>
        <authorList>
            <person name="Vicente J.G."/>
            <person name="Rothwell S."/>
            <person name="Holub E.B."/>
            <person name="Studholme D.J."/>
        </authorList>
    </citation>
    <scope>NUCLEOTIDE SEQUENCE [LARGE SCALE GENOMIC DNA]</scope>
    <source>
        <strain evidence="8 9">WHRI 8848</strain>
    </source>
</reference>
<comment type="caution">
    <text evidence="8">The sequence shown here is derived from an EMBL/GenBank/DDBJ whole genome shotgun (WGS) entry which is preliminary data.</text>
</comment>
<evidence type="ECO:0000259" key="6">
    <source>
        <dbReference type="PROSITE" id="PS50931"/>
    </source>
</evidence>
<feature type="domain" description="HTH lysR-type" evidence="6">
    <location>
        <begin position="4"/>
        <end position="61"/>
    </location>
</feature>
<dbReference type="Proteomes" id="UP001303614">
    <property type="component" value="Unassembled WGS sequence"/>
</dbReference>
<dbReference type="EMBL" id="LXNG01000008">
    <property type="protein sequence ID" value="OAG68508.1"/>
    <property type="molecule type" value="Genomic_DNA"/>
</dbReference>
<dbReference type="Pfam" id="PF03466">
    <property type="entry name" value="LysR_substrate"/>
    <property type="match status" value="1"/>
</dbReference>
<proteinExistence type="inferred from homology"/>
<evidence type="ECO:0000313" key="7">
    <source>
        <dbReference type="EMBL" id="MEA5124728.1"/>
    </source>
</evidence>
<reference evidence="7 10" key="2">
    <citation type="submission" date="2023-12" db="EMBL/GenBank/DDBJ databases">
        <title>Genome sequencing of Xanthomonas floridensis.</title>
        <authorList>
            <person name="Greer S."/>
            <person name="Harrison J."/>
            <person name="Grant M."/>
            <person name="Vicente J."/>
            <person name="Studholme D."/>
        </authorList>
    </citation>
    <scope>NUCLEOTIDE SEQUENCE [LARGE SCALE GENOMIC DNA]</scope>
    <source>
        <strain evidence="7 10">WHRI 8848</strain>
    </source>
</reference>
<dbReference type="Pfam" id="PF00126">
    <property type="entry name" value="HTH_1"/>
    <property type="match status" value="1"/>
</dbReference>
<dbReference type="AlphaFoldDB" id="A0A1A9ME74"/>
<evidence type="ECO:0000256" key="3">
    <source>
        <dbReference type="ARBA" id="ARBA00023125"/>
    </source>
</evidence>
<dbReference type="FunFam" id="1.10.10.10:FF:000001">
    <property type="entry name" value="LysR family transcriptional regulator"/>
    <property type="match status" value="1"/>
</dbReference>
<dbReference type="PANTHER" id="PTHR30537:SF79">
    <property type="entry name" value="TRANSCRIPTIONAL REGULATOR-RELATED"/>
    <property type="match status" value="1"/>
</dbReference>
<keyword evidence="2" id="KW-0805">Transcription regulation</keyword>
<dbReference type="PROSITE" id="PS50931">
    <property type="entry name" value="HTH_LYSR"/>
    <property type="match status" value="1"/>
</dbReference>
<dbReference type="GO" id="GO:0043565">
    <property type="term" value="F:sequence-specific DNA binding"/>
    <property type="evidence" value="ECO:0007669"/>
    <property type="project" value="TreeGrafter"/>
</dbReference>
<dbReference type="SUPFAM" id="SSF46785">
    <property type="entry name" value="Winged helix' DNA-binding domain"/>
    <property type="match status" value="1"/>
</dbReference>
<name>A0A1A9ME74_9XANT</name>
<dbReference type="InterPro" id="IPR036388">
    <property type="entry name" value="WH-like_DNA-bd_sf"/>
</dbReference>
<dbReference type="EMBL" id="JAYFSO010000015">
    <property type="protein sequence ID" value="MEA5124728.1"/>
    <property type="molecule type" value="Genomic_DNA"/>
</dbReference>
<dbReference type="GO" id="GO:0006351">
    <property type="term" value="P:DNA-templated transcription"/>
    <property type="evidence" value="ECO:0007669"/>
    <property type="project" value="TreeGrafter"/>
</dbReference>
<dbReference type="RefSeq" id="WP_064508160.1">
    <property type="nucleotide sequence ID" value="NZ_JAYFSN010000013.1"/>
</dbReference>
<evidence type="ECO:0000313" key="9">
    <source>
        <dbReference type="Proteomes" id="UP000077659"/>
    </source>
</evidence>
<evidence type="ECO:0000256" key="2">
    <source>
        <dbReference type="ARBA" id="ARBA00023015"/>
    </source>
</evidence>
<feature type="region of interest" description="Disordered" evidence="5">
    <location>
        <begin position="290"/>
        <end position="320"/>
    </location>
</feature>
<dbReference type="OrthoDB" id="5526340at2"/>
<sequence length="320" mass="35390">MSRPPLHALQGFVSAVRLGNLSRAAASMHLTVSALSHQVRALEQRLGYRLLQRHARGVSATPQGQQLLERIAPHLDAIADAFQPFAARREDTLTLSITPSMASAWLVPRLSDFLAAHPTIEINLFSSERLVDFERQPQVDAAMRIGAGQWPGVIAEPLFDEWLVPMASPALIARMGGIDAQPLQRWPLLGDPDGDWPRWFATFGGEPPRRYAAVLDESESHHRAALDGVGVAMGRVTRARLLLASGQLVALSAQRLKTTWSHYLVYPQRSATHTGFLAFRQWLKAQAREHAEHAQQTMAAPSALLPPTTHRRKRARTLPP</sequence>
<dbReference type="InterPro" id="IPR000847">
    <property type="entry name" value="LysR_HTH_N"/>
</dbReference>
<dbReference type="InterPro" id="IPR005119">
    <property type="entry name" value="LysR_subst-bd"/>
</dbReference>
<dbReference type="CDD" id="cd08432">
    <property type="entry name" value="PBP2_GcdR_TrpI_HvrB_AmpR_like"/>
    <property type="match status" value="1"/>
</dbReference>
<dbReference type="GO" id="GO:0003700">
    <property type="term" value="F:DNA-binding transcription factor activity"/>
    <property type="evidence" value="ECO:0007669"/>
    <property type="project" value="InterPro"/>
</dbReference>
<keyword evidence="10" id="KW-1185">Reference proteome</keyword>
<evidence type="ECO:0000313" key="8">
    <source>
        <dbReference type="EMBL" id="OAG68508.1"/>
    </source>
</evidence>
<dbReference type="InterPro" id="IPR058163">
    <property type="entry name" value="LysR-type_TF_proteobact-type"/>
</dbReference>
<feature type="compositionally biased region" description="Basic residues" evidence="5">
    <location>
        <begin position="309"/>
        <end position="320"/>
    </location>
</feature>
<comment type="similarity">
    <text evidence="1">Belongs to the LysR transcriptional regulatory family.</text>
</comment>
<dbReference type="InterPro" id="IPR036390">
    <property type="entry name" value="WH_DNA-bd_sf"/>
</dbReference>
<evidence type="ECO:0000256" key="4">
    <source>
        <dbReference type="ARBA" id="ARBA00023163"/>
    </source>
</evidence>
<dbReference type="STRING" id="1843580.A7D17_13510"/>
<gene>
    <name evidence="8" type="ORF">A7D17_13510</name>
    <name evidence="7" type="ORF">VB146_12840</name>
</gene>
<evidence type="ECO:0000313" key="10">
    <source>
        <dbReference type="Proteomes" id="UP001303614"/>
    </source>
</evidence>
<dbReference type="PANTHER" id="PTHR30537">
    <property type="entry name" value="HTH-TYPE TRANSCRIPTIONAL REGULATOR"/>
    <property type="match status" value="1"/>
</dbReference>
<accession>A0A1A9ME74</accession>
<organism evidence="8 9">
    <name type="scientific">Xanthomonas floridensis</name>
    <dbReference type="NCBI Taxonomy" id="1843580"/>
    <lineage>
        <taxon>Bacteria</taxon>
        <taxon>Pseudomonadati</taxon>
        <taxon>Pseudomonadota</taxon>
        <taxon>Gammaproteobacteria</taxon>
        <taxon>Lysobacterales</taxon>
        <taxon>Lysobacteraceae</taxon>
        <taxon>Xanthomonas</taxon>
    </lineage>
</organism>